<feature type="region of interest" description="Disordered" evidence="1">
    <location>
        <begin position="1"/>
        <end position="113"/>
    </location>
</feature>
<feature type="non-terminal residue" evidence="2">
    <location>
        <position position="113"/>
    </location>
</feature>
<dbReference type="AlphaFoldDB" id="A0A6J4NN75"/>
<protein>
    <submittedName>
        <fullName evidence="2">Antitoxin HigA</fullName>
    </submittedName>
</protein>
<accession>A0A6J4NN75</accession>
<evidence type="ECO:0000313" key="2">
    <source>
        <dbReference type="EMBL" id="CAA9392439.1"/>
    </source>
</evidence>
<organism evidence="2">
    <name type="scientific">uncultured Nocardioidaceae bacterium</name>
    <dbReference type="NCBI Taxonomy" id="253824"/>
    <lineage>
        <taxon>Bacteria</taxon>
        <taxon>Bacillati</taxon>
        <taxon>Actinomycetota</taxon>
        <taxon>Actinomycetes</taxon>
        <taxon>Propionibacteriales</taxon>
        <taxon>Nocardioidaceae</taxon>
        <taxon>environmental samples</taxon>
    </lineage>
</organism>
<feature type="non-terminal residue" evidence="2">
    <location>
        <position position="1"/>
    </location>
</feature>
<feature type="compositionally biased region" description="Basic residues" evidence="1">
    <location>
        <begin position="101"/>
        <end position="113"/>
    </location>
</feature>
<feature type="compositionally biased region" description="Low complexity" evidence="1">
    <location>
        <begin position="1"/>
        <end position="25"/>
    </location>
</feature>
<name>A0A6J4NN75_9ACTN</name>
<proteinExistence type="predicted"/>
<feature type="compositionally biased region" description="Basic and acidic residues" evidence="1">
    <location>
        <begin position="27"/>
        <end position="42"/>
    </location>
</feature>
<reference evidence="2" key="1">
    <citation type="submission" date="2020-02" db="EMBL/GenBank/DDBJ databases">
        <authorList>
            <person name="Meier V. D."/>
        </authorList>
    </citation>
    <scope>NUCLEOTIDE SEQUENCE</scope>
    <source>
        <strain evidence="2">AVDCRST_MAG47</strain>
    </source>
</reference>
<feature type="compositionally biased region" description="Basic and acidic residues" evidence="1">
    <location>
        <begin position="77"/>
        <end position="93"/>
    </location>
</feature>
<gene>
    <name evidence="2" type="ORF">AVDCRST_MAG47-2912</name>
</gene>
<sequence>GAVPAAARRRAPFAPHGPGAHAPSALRGREGQPRLHVRDRAGPEGGVQRAAGRDLHRARRAALGDPLRRGRRRRPRGGRDGGPSREGRHRLEAPAHGGPARVRRRRRGGLRSL</sequence>
<dbReference type="EMBL" id="CADCUK010000189">
    <property type="protein sequence ID" value="CAA9392439.1"/>
    <property type="molecule type" value="Genomic_DNA"/>
</dbReference>
<evidence type="ECO:0000256" key="1">
    <source>
        <dbReference type="SAM" id="MobiDB-lite"/>
    </source>
</evidence>